<evidence type="ECO:0000256" key="1">
    <source>
        <dbReference type="SAM" id="MobiDB-lite"/>
    </source>
</evidence>
<dbReference type="AlphaFoldDB" id="A0A9W8S2N1"/>
<keyword evidence="4" id="KW-1185">Reference proteome</keyword>
<dbReference type="EMBL" id="JAOQAZ010000008">
    <property type="protein sequence ID" value="KAJ4264294.1"/>
    <property type="molecule type" value="Genomic_DNA"/>
</dbReference>
<dbReference type="InterPro" id="IPR027417">
    <property type="entry name" value="P-loop_NTPase"/>
</dbReference>
<gene>
    <name evidence="3" type="ORF">NW762_005490</name>
</gene>
<organism evidence="3 4">
    <name type="scientific">Fusarium torreyae</name>
    <dbReference type="NCBI Taxonomy" id="1237075"/>
    <lineage>
        <taxon>Eukaryota</taxon>
        <taxon>Fungi</taxon>
        <taxon>Dikarya</taxon>
        <taxon>Ascomycota</taxon>
        <taxon>Pezizomycotina</taxon>
        <taxon>Sordariomycetes</taxon>
        <taxon>Hypocreomycetidae</taxon>
        <taxon>Hypocreales</taxon>
        <taxon>Nectriaceae</taxon>
        <taxon>Fusarium</taxon>
    </lineage>
</organism>
<dbReference type="Gene3D" id="3.40.50.300">
    <property type="entry name" value="P-loop containing nucleotide triphosphate hydrolases"/>
    <property type="match status" value="1"/>
</dbReference>
<feature type="region of interest" description="Disordered" evidence="1">
    <location>
        <begin position="427"/>
        <end position="446"/>
    </location>
</feature>
<reference evidence="3" key="1">
    <citation type="submission" date="2022-09" db="EMBL/GenBank/DDBJ databases">
        <title>Fusarium specimens isolated from Avocado Roots.</title>
        <authorList>
            <person name="Stajich J."/>
            <person name="Roper C."/>
            <person name="Heimlech-Rivalta G."/>
        </authorList>
    </citation>
    <scope>NUCLEOTIDE SEQUENCE</scope>
    <source>
        <strain evidence="3">CF00136</strain>
    </source>
</reference>
<dbReference type="OrthoDB" id="8954335at2759"/>
<dbReference type="Proteomes" id="UP001152049">
    <property type="component" value="Unassembled WGS sequence"/>
</dbReference>
<sequence length="446" mass="50968">MDVAIFKDIAFFLGQAYANHVQIGGILYLHRITDNRASGTAMRSFQLLHKICGSNGAKFTSLVTTMWDQIPVDSNLYNRAVEREQELRSTKGCWGWMSDHRSRIQRCMATKASALSILSSLLTVSDIQGPVVFRLQQELIDENKDLDDTTAGIEMSKHHGTSWQRLKQELKTLQTAHQLAILKSDIQLDQQVRAQKLDIERLLEVAEANERGLRQEVESVFAEKTESYRNLFIRTRKDVTDLSNEIEMLKEVLERVEDNSDQRVQALDYGARVSPRHNNREVRQRRPGLVRRHSECCIPDSEVEIASRLTRNELFSSRELPRRSHSLPRSRPRSQRSPQPSSRTKVQKTKKPEYLIAQMSEEERREYLEKELAKKQRQRIIKRNTLSILGMLGGAATIAAGAITLQIPVVAAGIALFGTAGMKLDLSRKKKKSEEEGKEWQVSEHD</sequence>
<feature type="compositionally biased region" description="Basic and acidic residues" evidence="1">
    <location>
        <begin position="432"/>
        <end position="446"/>
    </location>
</feature>
<feature type="transmembrane region" description="Helical" evidence="2">
    <location>
        <begin position="409"/>
        <end position="426"/>
    </location>
</feature>
<feature type="region of interest" description="Disordered" evidence="1">
    <location>
        <begin position="316"/>
        <end position="351"/>
    </location>
</feature>
<keyword evidence="2" id="KW-0472">Membrane</keyword>
<feature type="compositionally biased region" description="Basic residues" evidence="1">
    <location>
        <begin position="323"/>
        <end position="334"/>
    </location>
</feature>
<accession>A0A9W8S2N1</accession>
<proteinExistence type="predicted"/>
<name>A0A9W8S2N1_9HYPO</name>
<keyword evidence="2" id="KW-1133">Transmembrane helix</keyword>
<protein>
    <submittedName>
        <fullName evidence="3">Uncharacterized protein</fullName>
    </submittedName>
</protein>
<evidence type="ECO:0000313" key="3">
    <source>
        <dbReference type="EMBL" id="KAJ4264294.1"/>
    </source>
</evidence>
<keyword evidence="2" id="KW-0812">Transmembrane</keyword>
<evidence type="ECO:0000313" key="4">
    <source>
        <dbReference type="Proteomes" id="UP001152049"/>
    </source>
</evidence>
<evidence type="ECO:0000256" key="2">
    <source>
        <dbReference type="SAM" id="Phobius"/>
    </source>
</evidence>
<comment type="caution">
    <text evidence="3">The sequence shown here is derived from an EMBL/GenBank/DDBJ whole genome shotgun (WGS) entry which is preliminary data.</text>
</comment>